<dbReference type="PROSITE" id="PS50835">
    <property type="entry name" value="IG_LIKE"/>
    <property type="match status" value="1"/>
</dbReference>
<evidence type="ECO:0000256" key="2">
    <source>
        <dbReference type="ARBA" id="ARBA00022729"/>
    </source>
</evidence>
<dbReference type="AlphaFoldDB" id="A0AAX1NBR0"/>
<evidence type="ECO:0000256" key="3">
    <source>
        <dbReference type="ARBA" id="ARBA00022737"/>
    </source>
</evidence>
<dbReference type="GO" id="GO:0005737">
    <property type="term" value="C:cytoplasm"/>
    <property type="evidence" value="ECO:0007669"/>
    <property type="project" value="TreeGrafter"/>
</dbReference>
<dbReference type="InterPro" id="IPR007110">
    <property type="entry name" value="Ig-like_dom"/>
</dbReference>
<dbReference type="InterPro" id="IPR050216">
    <property type="entry name" value="LRR_domain-containing"/>
</dbReference>
<feature type="domain" description="Ig-like" evidence="5">
    <location>
        <begin position="891"/>
        <end position="925"/>
    </location>
</feature>
<dbReference type="PANTHER" id="PTHR48051:SF1">
    <property type="entry name" value="RAS SUPPRESSOR PROTEIN 1"/>
    <property type="match status" value="1"/>
</dbReference>
<dbReference type="Proteomes" id="UP000678679">
    <property type="component" value="Chromosome 2"/>
</dbReference>
<dbReference type="InterPro" id="IPR001611">
    <property type="entry name" value="Leu-rich_rpt"/>
</dbReference>
<dbReference type="InterPro" id="IPR003591">
    <property type="entry name" value="Leu-rich_rpt_typical-subtyp"/>
</dbReference>
<dbReference type="NCBIfam" id="TIGR04183">
    <property type="entry name" value="Por_Secre_tail"/>
    <property type="match status" value="1"/>
</dbReference>
<dbReference type="Pfam" id="PF18962">
    <property type="entry name" value="Por_Secre_tail"/>
    <property type="match status" value="1"/>
</dbReference>
<reference evidence="6 7" key="1">
    <citation type="submission" date="2021-05" db="EMBL/GenBank/DDBJ databases">
        <title>Comparative genomic studies on the polysaccharide-degrading batcterial strains of the Flammeovirga genus.</title>
        <authorList>
            <person name="Zewei F."/>
            <person name="Zheng Z."/>
            <person name="Yu L."/>
            <person name="Ruyue G."/>
            <person name="Yanhong M."/>
            <person name="Yuanyuan C."/>
            <person name="Jingyan G."/>
            <person name="Wenjun H."/>
        </authorList>
    </citation>
    <scope>NUCLEOTIDE SEQUENCE [LARGE SCALE GENOMIC DNA]</scope>
    <source>
        <strain evidence="6 7">NBRC:100898</strain>
    </source>
</reference>
<keyword evidence="2" id="KW-0732">Signal</keyword>
<evidence type="ECO:0000256" key="1">
    <source>
        <dbReference type="ARBA" id="ARBA00022614"/>
    </source>
</evidence>
<dbReference type="SUPFAM" id="SSF52058">
    <property type="entry name" value="L domain-like"/>
    <property type="match status" value="1"/>
</dbReference>
<proteinExistence type="predicted"/>
<evidence type="ECO:0000313" key="6">
    <source>
        <dbReference type="EMBL" id="QWG04939.1"/>
    </source>
</evidence>
<keyword evidence="1" id="KW-0433">Leucine-rich repeat</keyword>
<dbReference type="PANTHER" id="PTHR48051">
    <property type="match status" value="1"/>
</dbReference>
<dbReference type="Gene3D" id="2.60.40.10">
    <property type="entry name" value="Immunoglobulins"/>
    <property type="match status" value="1"/>
</dbReference>
<dbReference type="InterPro" id="IPR013783">
    <property type="entry name" value="Ig-like_fold"/>
</dbReference>
<accession>A0AAX1NBR0</accession>
<dbReference type="KEGG" id="fya:KMW28_21180"/>
<evidence type="ECO:0000313" key="7">
    <source>
        <dbReference type="Proteomes" id="UP000678679"/>
    </source>
</evidence>
<dbReference type="InterPro" id="IPR032675">
    <property type="entry name" value="LRR_dom_sf"/>
</dbReference>
<evidence type="ECO:0000256" key="4">
    <source>
        <dbReference type="ARBA" id="ARBA00023157"/>
    </source>
</evidence>
<evidence type="ECO:0000259" key="5">
    <source>
        <dbReference type="PROSITE" id="PS50835"/>
    </source>
</evidence>
<sequence length="1189" mass="132331">MKRFSYHFDNGLLSVVLSFIILFLTAFNAFSQSISSFTHNESTHTNSSNLVWDLTGESIFPVAANFTVLVNDMPISTVLINVVSNTDGSDYDIMTNISYSFADGDNINLQFNQDELNYYSSRQYIFDSYSPNFNVVQINTDNPADNTLIDNGNTVYLKVIMSEPIETISAQLEGEDLELSDQTPTNFTFIKTFDVLPTETHSNPLAFSITALDSAGNSALKSTTTDASNVYFSVSTTPQLENYINTPSTEVFCNHDINLTLTGNVVDTASITRDGETAVIHWEQRENEGEWTILPNSNSMNFTVASVPVDGNYAYKRVISNGTDTFYSNEIDIDVTDVDAIAVTTFPNTKRFNVNSNTAITMSTNIDNDGVILTCSGAGVMNNSFTPNSAGVGSHQITYSLSDGNCTKTVQTVFHVFDPTTLLNLPSVICSNTPNQNITMNTSTNGFNDLTLVKVVGDGITVADPLLLQPNLLFDETIPPGGMRNIVWEAFFVGNDGILEDSVEIPVSVYKKSELQITVNGNAFTDDSLFIYNDDPNITLGGNVNGESFSLVSFSVNNETPQMGNSLFSPQDRGAGVYWVFASTYDLNACSANDTLIIKVKERQTQEEETNEQPISSTDSLILKSIFDELQISYNSSDPISDWPRYLSNTSGKITQLDLSNTPSLTHLPEKVRDLKKLQILKVANCNLQSVSDSIWRLKELWLLDLSYNQLEDDDVASLAALRSLRTLYIHHNSLNRLPQLSGLDDLRHVLASHNNIHTVDRNLQGSNQLRILDLSYNNLDTLGDIFENKSFMSEVYVDHNVLKKWSYSLPTTVIKLDISNNKINNVTVAPPSETQVNVSFNQLDFSGLSNLNPSNTEAIPQFNVLKREYISKQLGDNYSHNYAVVDGEVLEWFKDTTSIGVELNLSNISMSDKGMYSCYSTHSNWTGLRLKLFEAHVGVDCAQQDSIQILSERHTWFCSNENINIQLYANPIDTNLAYQWYVNDTIISDATNPTFTTFKEGVYTVRAVTSGGCLAYSNSLTVNQKAAFTTPDILYQNQTLRVGNADSTKVYSWYFGDEFIADQTLFIHPSRVGKYVVKATDSLGCSVVSDTMNIQDEEWVTSLSDQLDNLIKVYPNPSFEGKVNIEAGFMISTIKLYDLSGKLIILDNRVQSNDYYLNSLKSGIYFVKLFGTNKEIVHQKIIVGDYKR</sequence>
<keyword evidence="4" id="KW-1015">Disulfide bond</keyword>
<dbReference type="RefSeq" id="WP_169662362.1">
    <property type="nucleotide sequence ID" value="NZ_CP076133.1"/>
</dbReference>
<dbReference type="SMART" id="SM00369">
    <property type="entry name" value="LRR_TYP"/>
    <property type="match status" value="3"/>
</dbReference>
<keyword evidence="3" id="KW-0677">Repeat</keyword>
<gene>
    <name evidence="6" type="ORF">KMW28_21180</name>
</gene>
<protein>
    <submittedName>
        <fullName evidence="6">T9SS type A sorting domain-containing protein</fullName>
    </submittedName>
</protein>
<keyword evidence="7" id="KW-1185">Reference proteome</keyword>
<dbReference type="PROSITE" id="PS51450">
    <property type="entry name" value="LRR"/>
    <property type="match status" value="2"/>
</dbReference>
<dbReference type="Gene3D" id="3.80.10.10">
    <property type="entry name" value="Ribonuclease Inhibitor"/>
    <property type="match status" value="1"/>
</dbReference>
<organism evidence="6 7">
    <name type="scientific">Flammeovirga yaeyamensis</name>
    <dbReference type="NCBI Taxonomy" id="367791"/>
    <lineage>
        <taxon>Bacteria</taxon>
        <taxon>Pseudomonadati</taxon>
        <taxon>Bacteroidota</taxon>
        <taxon>Cytophagia</taxon>
        <taxon>Cytophagales</taxon>
        <taxon>Flammeovirgaceae</taxon>
        <taxon>Flammeovirga</taxon>
    </lineage>
</organism>
<name>A0AAX1NBR0_9BACT</name>
<dbReference type="EMBL" id="CP076133">
    <property type="protein sequence ID" value="QWG04939.1"/>
    <property type="molecule type" value="Genomic_DNA"/>
</dbReference>
<dbReference type="InterPro" id="IPR055414">
    <property type="entry name" value="LRR_R13L4/SHOC2-like"/>
</dbReference>
<dbReference type="Pfam" id="PF23598">
    <property type="entry name" value="LRR_14"/>
    <property type="match status" value="1"/>
</dbReference>
<dbReference type="InterPro" id="IPR026444">
    <property type="entry name" value="Secre_tail"/>
</dbReference>
<dbReference type="SMART" id="SM00364">
    <property type="entry name" value="LRR_BAC"/>
    <property type="match status" value="4"/>
</dbReference>